<dbReference type="GO" id="GO:0008239">
    <property type="term" value="F:dipeptidyl-peptidase activity"/>
    <property type="evidence" value="ECO:0007669"/>
    <property type="project" value="UniProtKB-EC"/>
</dbReference>
<evidence type="ECO:0000256" key="4">
    <source>
        <dbReference type="ARBA" id="ARBA00022438"/>
    </source>
</evidence>
<feature type="signal peptide" evidence="9">
    <location>
        <begin position="1"/>
        <end position="35"/>
    </location>
</feature>
<comment type="similarity">
    <text evidence="2">Belongs to the peptidase S15 family.</text>
</comment>
<accession>A0A8J3VQI2</accession>
<dbReference type="SUPFAM" id="SSF53474">
    <property type="entry name" value="alpha/beta-Hydrolases"/>
    <property type="match status" value="1"/>
</dbReference>
<dbReference type="Gene3D" id="2.60.40.10">
    <property type="entry name" value="Immunoglobulins"/>
    <property type="match status" value="1"/>
</dbReference>
<evidence type="ECO:0000256" key="8">
    <source>
        <dbReference type="ARBA" id="ARBA00030045"/>
    </source>
</evidence>
<evidence type="ECO:0000256" key="9">
    <source>
        <dbReference type="SAM" id="SignalP"/>
    </source>
</evidence>
<dbReference type="GO" id="GO:0004177">
    <property type="term" value="F:aminopeptidase activity"/>
    <property type="evidence" value="ECO:0007669"/>
    <property type="project" value="UniProtKB-KW"/>
</dbReference>
<keyword evidence="12" id="KW-1185">Reference proteome</keyword>
<comment type="caution">
    <text evidence="11">The sequence shown here is derived from an EMBL/GenBank/DDBJ whole genome shotgun (WGS) entry which is preliminary data.</text>
</comment>
<feature type="chain" id="PRO_5038998543" description="Xaa-Pro dipeptidyl-peptidase" evidence="9">
    <location>
        <begin position="36"/>
        <end position="851"/>
    </location>
</feature>
<organism evidence="11 12">
    <name type="scientific">Rugosimonospora africana</name>
    <dbReference type="NCBI Taxonomy" id="556532"/>
    <lineage>
        <taxon>Bacteria</taxon>
        <taxon>Bacillati</taxon>
        <taxon>Actinomycetota</taxon>
        <taxon>Actinomycetes</taxon>
        <taxon>Micromonosporales</taxon>
        <taxon>Micromonosporaceae</taxon>
        <taxon>Rugosimonospora</taxon>
    </lineage>
</organism>
<evidence type="ECO:0000256" key="6">
    <source>
        <dbReference type="ARBA" id="ARBA00022801"/>
    </source>
</evidence>
<dbReference type="InterPro" id="IPR013783">
    <property type="entry name" value="Ig-like_fold"/>
</dbReference>
<dbReference type="AlphaFoldDB" id="A0A8J3VQI2"/>
<comment type="catalytic activity">
    <reaction evidence="1">
        <text>Hydrolyzes Xaa-Pro-|- bonds to release unblocked, N-terminal dipeptides from substrates including Ala-Pro-|-p-nitroanilide and (sequentially) Tyr-Pro-|-Phe-Pro-|-Gly-Pro-|-Ile.</text>
        <dbReference type="EC" id="3.4.14.11"/>
    </reaction>
</comment>
<sequence length="851" mass="88852">MGSARRVSGFRVSGHRRWLAAASVLGALAAPVVFAGVPAAARAASPAIVVRDEQTQVAFGYTDAVRQRVWVESDFDSDGDGSDDRIAVDIIRPAATEQGLKVPVIMDASPYYTTLGRGNESQLKVDDANGDGLLAQWPLFLDNYFVPRGYAVALVDMTGTGHSTGCPTVQGETDNMAAVEVIDWLSGRRTAHDKDGVAVTAAGWFSGKTGMIGKSYDASLSAAAAVTGVPGLTTIVDESGPYDYYDYTRSNGVIQRGNHYLASLANTVTNPGNLAPAPGTSQAHCLATRNDLSANDGDATGNSSAFWDERNYVKDAGKVRASVLATQGMEDENVRPDHFSKWWYALSALGVPRKAWLMQVGHVDPFDVNRSAWVDELHRWFDYWLWGVPNGVMDEPQATVETHPGQWQSEASWPAPGSEPTQVFLQTGPDAGQLGLAPATGTEQTTTFTDSATQRETTMLANPTTVTANRRVFLSPVLNAPLRLSGTALVQLAASVDAPETHLGAILVDYGPAFPRVVDNINNNGVTTLSTSDCWGESSPTDSPCYKDVGELIDTTSTAWRVSKGILDGEHRTSLSTQTPLVPGQVYPFSFPLLPQDYTFPAGHRIGVVVVGSYRDYGSTASTTAADITLSLKASRIVLPVVGGRQAATAAGLSGSADTTTSVSQDAAATGYGDSATFTATVAPRDAAMAPAGLPGYVAGALPADEAAGFTGLGTPTGTVQFEDNGTPIGAPVPLHDGTARYTASDLLPGAHSITAVYSAGGPFGGSGSAALNHDVTIGFEKVEAIVAADSSDPAVTRALNGLLSAAAGAPNRHIRDNLLNAFERQVSAESGGALTAAEAALLTTLAEALK</sequence>
<dbReference type="EMBL" id="BONZ01000023">
    <property type="protein sequence ID" value="GIH14353.1"/>
    <property type="molecule type" value="Genomic_DNA"/>
</dbReference>
<dbReference type="NCBIfam" id="TIGR00976">
    <property type="entry name" value="CocE_NonD"/>
    <property type="match status" value="1"/>
</dbReference>
<dbReference type="SUPFAM" id="SSF49785">
    <property type="entry name" value="Galactose-binding domain-like"/>
    <property type="match status" value="1"/>
</dbReference>
<keyword evidence="7" id="KW-0720">Serine protease</keyword>
<dbReference type="InterPro" id="IPR013736">
    <property type="entry name" value="Xaa-Pro_dipept_C"/>
</dbReference>
<evidence type="ECO:0000256" key="1">
    <source>
        <dbReference type="ARBA" id="ARBA00000123"/>
    </source>
</evidence>
<dbReference type="InterPro" id="IPR005674">
    <property type="entry name" value="CocE/Ser_esterase"/>
</dbReference>
<dbReference type="SMART" id="SM00939">
    <property type="entry name" value="PepX_C"/>
    <property type="match status" value="1"/>
</dbReference>
<evidence type="ECO:0000256" key="2">
    <source>
        <dbReference type="ARBA" id="ARBA00010819"/>
    </source>
</evidence>
<protein>
    <recommendedName>
        <fullName evidence="3">Xaa-Pro dipeptidyl-peptidase</fullName>
        <ecNumber evidence="3">3.4.14.11</ecNumber>
    </recommendedName>
    <alternativeName>
        <fullName evidence="8">X-prolyl-dipeptidyl aminopeptidase</fullName>
    </alternativeName>
</protein>
<name>A0A8J3VQI2_9ACTN</name>
<dbReference type="Proteomes" id="UP000642748">
    <property type="component" value="Unassembled WGS sequence"/>
</dbReference>
<keyword evidence="6" id="KW-0378">Hydrolase</keyword>
<dbReference type="InterPro" id="IPR008252">
    <property type="entry name" value="Pept_S15_Xpro"/>
</dbReference>
<dbReference type="InterPro" id="IPR032109">
    <property type="entry name" value="Big_3_5"/>
</dbReference>
<feature type="domain" description="Xaa-Pro dipeptidyl-peptidase C-terminal" evidence="10">
    <location>
        <begin position="378"/>
        <end position="638"/>
    </location>
</feature>
<keyword evidence="4" id="KW-0031">Aminopeptidase</keyword>
<dbReference type="Pfam" id="PF16640">
    <property type="entry name" value="Big_3_5"/>
    <property type="match status" value="1"/>
</dbReference>
<reference evidence="11" key="1">
    <citation type="submission" date="2021-01" db="EMBL/GenBank/DDBJ databases">
        <title>Whole genome shotgun sequence of Rugosimonospora africana NBRC 104875.</title>
        <authorList>
            <person name="Komaki H."/>
            <person name="Tamura T."/>
        </authorList>
    </citation>
    <scope>NUCLEOTIDE SEQUENCE</scope>
    <source>
        <strain evidence="11">NBRC 104875</strain>
    </source>
</reference>
<dbReference type="Pfam" id="PF02129">
    <property type="entry name" value="Peptidase_S15"/>
    <property type="match status" value="1"/>
</dbReference>
<keyword evidence="5" id="KW-0645">Protease</keyword>
<keyword evidence="9" id="KW-0732">Signal</keyword>
<evidence type="ECO:0000256" key="7">
    <source>
        <dbReference type="ARBA" id="ARBA00022825"/>
    </source>
</evidence>
<proteinExistence type="inferred from homology"/>
<dbReference type="EC" id="3.4.14.11" evidence="3"/>
<dbReference type="GO" id="GO:0008236">
    <property type="term" value="F:serine-type peptidase activity"/>
    <property type="evidence" value="ECO:0007669"/>
    <property type="project" value="UniProtKB-KW"/>
</dbReference>
<evidence type="ECO:0000259" key="10">
    <source>
        <dbReference type="SMART" id="SM00939"/>
    </source>
</evidence>
<dbReference type="InterPro" id="IPR029058">
    <property type="entry name" value="AB_hydrolase_fold"/>
</dbReference>
<evidence type="ECO:0000256" key="5">
    <source>
        <dbReference type="ARBA" id="ARBA00022670"/>
    </source>
</evidence>
<dbReference type="GO" id="GO:0005975">
    <property type="term" value="P:carbohydrate metabolic process"/>
    <property type="evidence" value="ECO:0007669"/>
    <property type="project" value="UniProtKB-ARBA"/>
</dbReference>
<evidence type="ECO:0000256" key="3">
    <source>
        <dbReference type="ARBA" id="ARBA00012463"/>
    </source>
</evidence>
<evidence type="ECO:0000313" key="12">
    <source>
        <dbReference type="Proteomes" id="UP000642748"/>
    </source>
</evidence>
<dbReference type="PRINTS" id="PR00923">
    <property type="entry name" value="LACTOPTASE"/>
</dbReference>
<dbReference type="Gene3D" id="3.40.50.1820">
    <property type="entry name" value="alpha/beta hydrolase"/>
    <property type="match status" value="2"/>
</dbReference>
<evidence type="ECO:0000313" key="11">
    <source>
        <dbReference type="EMBL" id="GIH14353.1"/>
    </source>
</evidence>
<dbReference type="Gene3D" id="2.60.120.260">
    <property type="entry name" value="Galactose-binding domain-like"/>
    <property type="match status" value="1"/>
</dbReference>
<dbReference type="Pfam" id="PF08530">
    <property type="entry name" value="PepX_C"/>
    <property type="match status" value="1"/>
</dbReference>
<dbReference type="GO" id="GO:0006508">
    <property type="term" value="P:proteolysis"/>
    <property type="evidence" value="ECO:0007669"/>
    <property type="project" value="UniProtKB-KW"/>
</dbReference>
<gene>
    <name evidence="11" type="ORF">Raf01_25250</name>
</gene>
<dbReference type="InterPro" id="IPR000383">
    <property type="entry name" value="Xaa-Pro-like_dom"/>
</dbReference>
<dbReference type="InterPro" id="IPR008979">
    <property type="entry name" value="Galactose-bd-like_sf"/>
</dbReference>